<dbReference type="Gramene" id="Ma08_t28180.1">
    <property type="protein sequence ID" value="Ma08_p28180.1"/>
    <property type="gene ID" value="Ma08_g28180"/>
</dbReference>
<dbReference type="EnsemblPlants" id="Ma08_t28180.1">
    <property type="protein sequence ID" value="Ma08_p28180.1"/>
    <property type="gene ID" value="Ma08_g28180"/>
</dbReference>
<protein>
    <submittedName>
        <fullName evidence="1">(wild Malaysian banana) hypothetical protein</fullName>
    </submittedName>
</protein>
<evidence type="ECO:0000313" key="1">
    <source>
        <dbReference type="EMBL" id="CAG1832976.1"/>
    </source>
</evidence>
<reference evidence="2" key="2">
    <citation type="submission" date="2021-05" db="UniProtKB">
        <authorList>
            <consortium name="EnsemblPlants"/>
        </authorList>
    </citation>
    <scope>IDENTIFICATION</scope>
    <source>
        <strain evidence="2">subsp. malaccensis</strain>
    </source>
</reference>
<dbReference type="EMBL" id="HG996472">
    <property type="protein sequence ID" value="CAG1832976.1"/>
    <property type="molecule type" value="Genomic_DNA"/>
</dbReference>
<sequence>MWKIWGAVVAMGLRTPEVTLNGPHVGCMSGAVAQAEVMRLNAMVQDLVTVAQLRFPLYSERDEVSNADKTVATEKQLEQEKNHQQIRARTINRVCLLRQKKRRIRSSSVTAGSSTEDR</sequence>
<evidence type="ECO:0000313" key="3">
    <source>
        <dbReference type="Proteomes" id="UP000012960"/>
    </source>
</evidence>
<dbReference type="AlphaFoldDB" id="A0A804KBN2"/>
<accession>A0A804KBN2</accession>
<evidence type="ECO:0000313" key="2">
    <source>
        <dbReference type="EnsemblPlants" id="Ma08_p28180.1"/>
    </source>
</evidence>
<keyword evidence="3" id="KW-1185">Reference proteome</keyword>
<organism evidence="2 3">
    <name type="scientific">Musa acuminata subsp. malaccensis</name>
    <name type="common">Wild banana</name>
    <name type="synonym">Musa malaccensis</name>
    <dbReference type="NCBI Taxonomy" id="214687"/>
    <lineage>
        <taxon>Eukaryota</taxon>
        <taxon>Viridiplantae</taxon>
        <taxon>Streptophyta</taxon>
        <taxon>Embryophyta</taxon>
        <taxon>Tracheophyta</taxon>
        <taxon>Spermatophyta</taxon>
        <taxon>Magnoliopsida</taxon>
        <taxon>Liliopsida</taxon>
        <taxon>Zingiberales</taxon>
        <taxon>Musaceae</taxon>
        <taxon>Musa</taxon>
    </lineage>
</organism>
<reference evidence="1" key="1">
    <citation type="submission" date="2021-03" db="EMBL/GenBank/DDBJ databases">
        <authorList>
            <consortium name="Genoscope - CEA"/>
            <person name="William W."/>
        </authorList>
    </citation>
    <scope>NUCLEOTIDE SEQUENCE</scope>
    <source>
        <strain evidence="1">Doubled-haploid Pahang</strain>
    </source>
</reference>
<proteinExistence type="predicted"/>
<gene>
    <name evidence="1" type="ORF">GSMUA_88960.1</name>
</gene>
<dbReference type="InParanoid" id="A0A804KBN2"/>
<name>A0A804KBN2_MUSAM</name>
<dbReference type="Proteomes" id="UP000012960">
    <property type="component" value="Unplaced"/>
</dbReference>